<comment type="caution">
    <text evidence="2">The sequence shown here is derived from an EMBL/GenBank/DDBJ whole genome shotgun (WGS) entry which is preliminary data.</text>
</comment>
<dbReference type="EMBL" id="JAQOSP010000026">
    <property type="protein sequence ID" value="MDJ1168567.1"/>
    <property type="molecule type" value="Genomic_DNA"/>
</dbReference>
<sequence length="157" mass="18091">MNIKQVLVIGFGVILGTVGLSAVVSNYTNHFVEQSQHWVLHTYGVQIRLKNIETNLLEAETGQRGFIYTGDEIFLEHYNWSTQNINSEWAILEDLVADNPQQIINLQNLKKLSEQKNDELGETIQLKRLGKEEELWQLVKSRKGQIIMNNIEVESLR</sequence>
<dbReference type="CDD" id="cd19410">
    <property type="entry name" value="HK9-like_sensor"/>
    <property type="match status" value="1"/>
</dbReference>
<organism evidence="2 3">
    <name type="scientific">Roseofilum acuticapitatum BLCC-M154</name>
    <dbReference type="NCBI Taxonomy" id="3022444"/>
    <lineage>
        <taxon>Bacteria</taxon>
        <taxon>Bacillati</taxon>
        <taxon>Cyanobacteriota</taxon>
        <taxon>Cyanophyceae</taxon>
        <taxon>Desertifilales</taxon>
        <taxon>Desertifilaceae</taxon>
        <taxon>Roseofilum</taxon>
        <taxon>Roseofilum acuticapitatum</taxon>
    </lineage>
</organism>
<keyword evidence="3" id="KW-1185">Reference proteome</keyword>
<dbReference type="InterPro" id="IPR007891">
    <property type="entry name" value="CHASE3"/>
</dbReference>
<reference evidence="2 3" key="1">
    <citation type="submission" date="2023-01" db="EMBL/GenBank/DDBJ databases">
        <title>Novel diversity within Roseofilum (Cyanobacteria; Desertifilaceae) from marine benthic mats with descriptions of four novel species.</title>
        <authorList>
            <person name="Wang Y."/>
            <person name="Berthold D.E."/>
            <person name="Hu J."/>
            <person name="Lefler F.W."/>
            <person name="Laughinghouse H.D. IV."/>
        </authorList>
    </citation>
    <scope>NUCLEOTIDE SEQUENCE [LARGE SCALE GENOMIC DNA]</scope>
    <source>
        <strain evidence="2 3">BLCC-M154</strain>
    </source>
</reference>
<dbReference type="Proteomes" id="UP001235303">
    <property type="component" value="Unassembled WGS sequence"/>
</dbReference>
<gene>
    <name evidence="2" type="ORF">PMG71_03915</name>
</gene>
<dbReference type="RefSeq" id="WP_283752329.1">
    <property type="nucleotide sequence ID" value="NZ_JAQOSP010000026.1"/>
</dbReference>
<proteinExistence type="predicted"/>
<evidence type="ECO:0000313" key="2">
    <source>
        <dbReference type="EMBL" id="MDJ1168567.1"/>
    </source>
</evidence>
<evidence type="ECO:0000313" key="3">
    <source>
        <dbReference type="Proteomes" id="UP001235303"/>
    </source>
</evidence>
<evidence type="ECO:0000259" key="1">
    <source>
        <dbReference type="Pfam" id="PF05227"/>
    </source>
</evidence>
<accession>A0ABT7ANU0</accession>
<feature type="domain" description="CHASE3" evidence="1">
    <location>
        <begin position="36"/>
        <end position="152"/>
    </location>
</feature>
<dbReference type="Pfam" id="PF05227">
    <property type="entry name" value="CHASE3"/>
    <property type="match status" value="1"/>
</dbReference>
<protein>
    <submittedName>
        <fullName evidence="2">CHASE3 domain-containing protein</fullName>
    </submittedName>
</protein>
<name>A0ABT7ANU0_9CYAN</name>